<evidence type="ECO:0000256" key="1">
    <source>
        <dbReference type="ARBA" id="ARBA00005254"/>
    </source>
</evidence>
<dbReference type="EMBL" id="FOYW01000001">
    <property type="protein sequence ID" value="SFR67870.1"/>
    <property type="molecule type" value="Genomic_DNA"/>
</dbReference>
<dbReference type="OrthoDB" id="9807606at2"/>
<evidence type="ECO:0000313" key="3">
    <source>
        <dbReference type="EMBL" id="SFR67870.1"/>
    </source>
</evidence>
<dbReference type="PANTHER" id="PTHR43459">
    <property type="entry name" value="ENOYL-COA HYDRATASE"/>
    <property type="match status" value="1"/>
</dbReference>
<organism evidence="3 4">
    <name type="scientific">Marinobacter daqiaonensis</name>
    <dbReference type="NCBI Taxonomy" id="650891"/>
    <lineage>
        <taxon>Bacteria</taxon>
        <taxon>Pseudomonadati</taxon>
        <taxon>Pseudomonadota</taxon>
        <taxon>Gammaproteobacteria</taxon>
        <taxon>Pseudomonadales</taxon>
        <taxon>Marinobacteraceae</taxon>
        <taxon>Marinobacter</taxon>
    </lineage>
</organism>
<dbReference type="InterPro" id="IPR018376">
    <property type="entry name" value="Enoyl-CoA_hyd/isom_CS"/>
</dbReference>
<sequence length="274" mass="29914">MTDLPPPLRIEESGGVARLTLARPDALNALDRPLVHALRDYFCELYHRRDIRVVVLAGEGRAFCAGLDLKEQAQSPINPRVGGALDEQRAVRDIMVAMRRCPQPIISIVQGAASGGGFALALASDIRLLTPDARLNAAFIRLGISGCDVGVSYFLPRMVGSSVAAEYLLTGRFIEARRARELGLTSTVAELAQLWEHAEGLVEDMLRATPLALRLTKEALGLAIDAQSLEAVVALEDRNQILCVQDDNFREGVSAFLEKREPRYSPEGDSREGR</sequence>
<comment type="similarity">
    <text evidence="1 2">Belongs to the enoyl-CoA hydratase/isomerase family.</text>
</comment>
<dbReference type="PANTHER" id="PTHR43459:SF1">
    <property type="entry name" value="EG:BACN32G11.4 PROTEIN"/>
    <property type="match status" value="1"/>
</dbReference>
<proteinExistence type="inferred from homology"/>
<dbReference type="AlphaFoldDB" id="A0A1I6INP3"/>
<reference evidence="3 4" key="1">
    <citation type="submission" date="2016-10" db="EMBL/GenBank/DDBJ databases">
        <authorList>
            <person name="de Groot N.N."/>
        </authorList>
    </citation>
    <scope>NUCLEOTIDE SEQUENCE [LARGE SCALE GENOMIC DNA]</scope>
    <source>
        <strain evidence="3 4">CGMCC 1.9167</strain>
    </source>
</reference>
<gene>
    <name evidence="3" type="ORF">SAMN05216203_2478</name>
</gene>
<dbReference type="CDD" id="cd06558">
    <property type="entry name" value="crotonase-like"/>
    <property type="match status" value="1"/>
</dbReference>
<evidence type="ECO:0000313" key="4">
    <source>
        <dbReference type="Proteomes" id="UP000198644"/>
    </source>
</evidence>
<accession>A0A1I6INP3</accession>
<dbReference type="GO" id="GO:0003824">
    <property type="term" value="F:catalytic activity"/>
    <property type="evidence" value="ECO:0007669"/>
    <property type="project" value="InterPro"/>
</dbReference>
<dbReference type="STRING" id="650891.SAMN05216203_2478"/>
<dbReference type="InterPro" id="IPR001753">
    <property type="entry name" value="Enoyl-CoA_hydra/iso"/>
</dbReference>
<dbReference type="SUPFAM" id="SSF52096">
    <property type="entry name" value="ClpP/crotonase"/>
    <property type="match status" value="1"/>
</dbReference>
<name>A0A1I6INP3_9GAMM</name>
<dbReference type="RefSeq" id="WP_092012864.1">
    <property type="nucleotide sequence ID" value="NZ_FOYW01000001.1"/>
</dbReference>
<dbReference type="Gene3D" id="3.90.226.10">
    <property type="entry name" value="2-enoyl-CoA Hydratase, Chain A, domain 1"/>
    <property type="match status" value="1"/>
</dbReference>
<dbReference type="Pfam" id="PF00378">
    <property type="entry name" value="ECH_1"/>
    <property type="match status" value="1"/>
</dbReference>
<dbReference type="Gene3D" id="1.10.12.10">
    <property type="entry name" value="Lyase 2-enoyl-coa Hydratase, Chain A, domain 2"/>
    <property type="match status" value="1"/>
</dbReference>
<evidence type="ECO:0000256" key="2">
    <source>
        <dbReference type="RuleBase" id="RU003707"/>
    </source>
</evidence>
<dbReference type="PROSITE" id="PS00166">
    <property type="entry name" value="ENOYL_COA_HYDRATASE"/>
    <property type="match status" value="1"/>
</dbReference>
<dbReference type="InterPro" id="IPR029045">
    <property type="entry name" value="ClpP/crotonase-like_dom_sf"/>
</dbReference>
<protein>
    <submittedName>
        <fullName evidence="3">Enoyl-CoA hydratase</fullName>
    </submittedName>
</protein>
<dbReference type="Proteomes" id="UP000198644">
    <property type="component" value="Unassembled WGS sequence"/>
</dbReference>
<keyword evidence="4" id="KW-1185">Reference proteome</keyword>
<dbReference type="InterPro" id="IPR014748">
    <property type="entry name" value="Enoyl-CoA_hydra_C"/>
</dbReference>